<evidence type="ECO:0000313" key="2">
    <source>
        <dbReference type="EMBL" id="EEX69985.1"/>
    </source>
</evidence>
<reference evidence="2" key="1">
    <citation type="submission" date="2009-09" db="EMBL/GenBank/DDBJ databases">
        <authorList>
            <person name="Weinstock G."/>
            <person name="Sodergren E."/>
            <person name="Clifton S."/>
            <person name="Fulton L."/>
            <person name="Fulton B."/>
            <person name="Courtney L."/>
            <person name="Fronick C."/>
            <person name="Harrison M."/>
            <person name="Strong C."/>
            <person name="Farmer C."/>
            <person name="Delahaunty K."/>
            <person name="Markovic C."/>
            <person name="Hall O."/>
            <person name="Minx P."/>
            <person name="Tomlinson C."/>
            <person name="Mitreva M."/>
            <person name="Nelson J."/>
            <person name="Hou S."/>
            <person name="Wollam A."/>
            <person name="Pepin K.H."/>
            <person name="Johnson M."/>
            <person name="Bhonagiri V."/>
            <person name="Nash W.E."/>
            <person name="Warren W."/>
            <person name="Chinwalla A."/>
            <person name="Mardis E.R."/>
            <person name="Wilson R.K."/>
        </authorList>
    </citation>
    <scope>NUCLEOTIDE SEQUENCE [LARGE SCALE GENOMIC DNA]</scope>
    <source>
        <strain evidence="2">DSM 20544</strain>
    </source>
</reference>
<dbReference type="PANTHER" id="PTHR36180:SF2">
    <property type="entry name" value="BRO FAMILY PROTEIN"/>
    <property type="match status" value="1"/>
</dbReference>
<dbReference type="STRING" id="500635.MITSMUL_03116"/>
<dbReference type="InterPro" id="IPR003497">
    <property type="entry name" value="BRO_N_domain"/>
</dbReference>
<protein>
    <submittedName>
        <fullName evidence="2">BRO family, N-terminal domain protein</fullName>
    </submittedName>
</protein>
<accession>C9KJB9</accession>
<sequence length="312" mass="35117">MVMFYKGERVYTMKEFKKIIGVSSYNGVHSFCKRHGIEPMKLTRAESVMFGDENRTSRKYPRGILLFTTGDMDKALSVQGFGRELVQANPVGNVMSFSCSEFQQLRVIEDANGNPWFVGKDVAEDLGYLKERNAIREHVYDEDKALLKQKNGMGIVVVNENSSKSPVLGRLGNNGNSKGRKTRRLEINGINENGSKVRESRTLGNPFPSPINITGLNVPPRGLTIINESGMYSLIFGSKLESARRFKHWVTSEVLPSIRKTGSYSMKESDDSTSNTVDEKLDEIVKQIRSIKAYLITRDTAQVLVSRQMMKE</sequence>
<keyword evidence="3" id="KW-1185">Reference proteome</keyword>
<dbReference type="Pfam" id="PF02498">
    <property type="entry name" value="Bro-N"/>
    <property type="match status" value="1"/>
</dbReference>
<feature type="domain" description="Bro-N" evidence="1">
    <location>
        <begin position="88"/>
        <end position="262"/>
    </location>
</feature>
<organism evidence="2 3">
    <name type="scientific">Mitsuokella multacida DSM 20544</name>
    <dbReference type="NCBI Taxonomy" id="500635"/>
    <lineage>
        <taxon>Bacteria</taxon>
        <taxon>Bacillati</taxon>
        <taxon>Bacillota</taxon>
        <taxon>Negativicutes</taxon>
        <taxon>Selenomonadales</taxon>
        <taxon>Selenomonadaceae</taxon>
        <taxon>Mitsuokella</taxon>
    </lineage>
</organism>
<comment type="caution">
    <text evidence="2">The sequence shown here is derived from an EMBL/GenBank/DDBJ whole genome shotgun (WGS) entry which is preliminary data.</text>
</comment>
<dbReference type="EMBL" id="ABWK02000001">
    <property type="protein sequence ID" value="EEX69985.1"/>
    <property type="molecule type" value="Genomic_DNA"/>
</dbReference>
<dbReference type="SMART" id="SM01040">
    <property type="entry name" value="Bro-N"/>
    <property type="match status" value="1"/>
</dbReference>
<name>C9KJB9_9FIRM</name>
<dbReference type="PROSITE" id="PS51750">
    <property type="entry name" value="BRO_N"/>
    <property type="match status" value="1"/>
</dbReference>
<dbReference type="eggNOG" id="COG3617">
    <property type="taxonomic scope" value="Bacteria"/>
</dbReference>
<gene>
    <name evidence="2" type="ORF">MITSMUL_03116</name>
</gene>
<evidence type="ECO:0000259" key="1">
    <source>
        <dbReference type="PROSITE" id="PS51750"/>
    </source>
</evidence>
<dbReference type="HOGENOM" id="CLU_890852_0_0_9"/>
<dbReference type="AlphaFoldDB" id="C9KJB9"/>
<dbReference type="Proteomes" id="UP000003671">
    <property type="component" value="Unassembled WGS sequence"/>
</dbReference>
<dbReference type="PANTHER" id="PTHR36180">
    <property type="entry name" value="DNA-BINDING PROTEIN-RELATED-RELATED"/>
    <property type="match status" value="1"/>
</dbReference>
<evidence type="ECO:0000313" key="3">
    <source>
        <dbReference type="Proteomes" id="UP000003671"/>
    </source>
</evidence>
<proteinExistence type="predicted"/>